<sequence>MSGITDPIADYLTRLRNAQMARKVYVDIPASKLKRAITQILVDKGYVQRYLDIDDGKQGLLRIYLKYDRNGNPAIRELKRVSKPGRRQYVGADALPRVRNGLGIAIISTSQGVMTDKEARKLHIGGEVLAYVF</sequence>
<dbReference type="SUPFAM" id="SSF56047">
    <property type="entry name" value="Ribosomal protein S8"/>
    <property type="match status" value="1"/>
</dbReference>
<dbReference type="Proteomes" id="UP000185812">
    <property type="component" value="Unassembled WGS sequence"/>
</dbReference>
<dbReference type="GO" id="GO:0005737">
    <property type="term" value="C:cytoplasm"/>
    <property type="evidence" value="ECO:0007669"/>
    <property type="project" value="UniProtKB-ARBA"/>
</dbReference>
<evidence type="ECO:0000313" key="10">
    <source>
        <dbReference type="EMBL" id="SHL00038.1"/>
    </source>
</evidence>
<reference evidence="11" key="1">
    <citation type="submission" date="2016-11" db="EMBL/GenBank/DDBJ databases">
        <authorList>
            <person name="Varghese N."/>
            <person name="Submissions S."/>
        </authorList>
    </citation>
    <scope>NUCLEOTIDE SEQUENCE [LARGE SCALE GENOMIC DNA]</scope>
    <source>
        <strain evidence="11">DSM 22212</strain>
    </source>
</reference>
<keyword evidence="11" id="KW-1185">Reference proteome</keyword>
<evidence type="ECO:0000256" key="7">
    <source>
        <dbReference type="ARBA" id="ARBA00046740"/>
    </source>
</evidence>
<accession>A0A1M6X263</accession>
<dbReference type="HAMAP" id="MF_01302_B">
    <property type="entry name" value="Ribosomal_uS8_B"/>
    <property type="match status" value="1"/>
</dbReference>
<dbReference type="PANTHER" id="PTHR11758">
    <property type="entry name" value="40S RIBOSOMAL PROTEIN S15A"/>
    <property type="match status" value="1"/>
</dbReference>
<keyword evidence="3 8" id="KW-0694">RNA-binding</keyword>
<keyword evidence="5 8" id="KW-0687">Ribonucleoprotein</keyword>
<dbReference type="NCBIfam" id="NF001109">
    <property type="entry name" value="PRK00136.1"/>
    <property type="match status" value="1"/>
</dbReference>
<dbReference type="GO" id="GO:0019843">
    <property type="term" value="F:rRNA binding"/>
    <property type="evidence" value="ECO:0007669"/>
    <property type="project" value="UniProtKB-UniRule"/>
</dbReference>
<dbReference type="EMBL" id="FRAU01000010">
    <property type="protein sequence ID" value="SHL00038.1"/>
    <property type="molecule type" value="Genomic_DNA"/>
</dbReference>
<dbReference type="GO" id="GO:0006412">
    <property type="term" value="P:translation"/>
    <property type="evidence" value="ECO:0007669"/>
    <property type="project" value="UniProtKB-UniRule"/>
</dbReference>
<organism evidence="10 11">
    <name type="scientific">Rhodothermus profundi</name>
    <dbReference type="NCBI Taxonomy" id="633813"/>
    <lineage>
        <taxon>Bacteria</taxon>
        <taxon>Pseudomonadati</taxon>
        <taxon>Rhodothermota</taxon>
        <taxon>Rhodothermia</taxon>
        <taxon>Rhodothermales</taxon>
        <taxon>Rhodothermaceae</taxon>
        <taxon>Rhodothermus</taxon>
    </lineage>
</organism>
<dbReference type="FunFam" id="3.30.1370.30:FF:000002">
    <property type="entry name" value="30S ribosomal protein S8"/>
    <property type="match status" value="1"/>
</dbReference>
<dbReference type="OrthoDB" id="9802617at2"/>
<dbReference type="PROSITE" id="PS00053">
    <property type="entry name" value="RIBOSOMAL_S8"/>
    <property type="match status" value="1"/>
</dbReference>
<comment type="subunit">
    <text evidence="7 8">Part of the 30S ribosomal subunit. Contacts proteins S5 and S12.</text>
</comment>
<keyword evidence="2 8" id="KW-0699">rRNA-binding</keyword>
<dbReference type="AlphaFoldDB" id="A0A1M6X263"/>
<evidence type="ECO:0000256" key="9">
    <source>
        <dbReference type="RuleBase" id="RU003660"/>
    </source>
</evidence>
<comment type="function">
    <text evidence="8">One of the primary rRNA binding proteins, it binds directly to 16S rRNA central domain where it helps coordinate assembly of the platform of the 30S subunit.</text>
</comment>
<evidence type="ECO:0000256" key="8">
    <source>
        <dbReference type="HAMAP-Rule" id="MF_01302"/>
    </source>
</evidence>
<dbReference type="InterPro" id="IPR047863">
    <property type="entry name" value="Ribosomal_uS8_CS"/>
</dbReference>
<gene>
    <name evidence="8" type="primary">rpsH</name>
    <name evidence="10" type="ORF">SAMN04488087_2472</name>
</gene>
<dbReference type="STRING" id="633813.SAMN04488087_2472"/>
<dbReference type="InterPro" id="IPR000630">
    <property type="entry name" value="Ribosomal_uS8"/>
</dbReference>
<evidence type="ECO:0000256" key="4">
    <source>
        <dbReference type="ARBA" id="ARBA00022980"/>
    </source>
</evidence>
<dbReference type="GO" id="GO:1990904">
    <property type="term" value="C:ribonucleoprotein complex"/>
    <property type="evidence" value="ECO:0007669"/>
    <property type="project" value="UniProtKB-KW"/>
</dbReference>
<dbReference type="GO" id="GO:0005840">
    <property type="term" value="C:ribosome"/>
    <property type="evidence" value="ECO:0007669"/>
    <property type="project" value="UniProtKB-KW"/>
</dbReference>
<evidence type="ECO:0000256" key="5">
    <source>
        <dbReference type="ARBA" id="ARBA00023274"/>
    </source>
</evidence>
<comment type="similarity">
    <text evidence="1 8 9">Belongs to the universal ribosomal protein uS8 family.</text>
</comment>
<dbReference type="FunFam" id="3.30.1490.10:FF:000001">
    <property type="entry name" value="30S ribosomal protein S8"/>
    <property type="match status" value="1"/>
</dbReference>
<name>A0A1M6X263_9BACT</name>
<dbReference type="RefSeq" id="WP_072716279.1">
    <property type="nucleotide sequence ID" value="NZ_FRAU01000010.1"/>
</dbReference>
<evidence type="ECO:0000256" key="1">
    <source>
        <dbReference type="ARBA" id="ARBA00006471"/>
    </source>
</evidence>
<dbReference type="InterPro" id="IPR035987">
    <property type="entry name" value="Ribosomal_uS8_sf"/>
</dbReference>
<dbReference type="GO" id="GO:0003735">
    <property type="term" value="F:structural constituent of ribosome"/>
    <property type="evidence" value="ECO:0007669"/>
    <property type="project" value="InterPro"/>
</dbReference>
<protein>
    <recommendedName>
        <fullName evidence="6 8">Small ribosomal subunit protein uS8</fullName>
    </recommendedName>
</protein>
<dbReference type="Gene3D" id="3.30.1490.10">
    <property type="match status" value="1"/>
</dbReference>
<proteinExistence type="inferred from homology"/>
<evidence type="ECO:0000256" key="6">
    <source>
        <dbReference type="ARBA" id="ARBA00035258"/>
    </source>
</evidence>
<evidence type="ECO:0000256" key="3">
    <source>
        <dbReference type="ARBA" id="ARBA00022884"/>
    </source>
</evidence>
<keyword evidence="4 8" id="KW-0689">Ribosomal protein</keyword>
<dbReference type="Gene3D" id="3.30.1370.30">
    <property type="match status" value="1"/>
</dbReference>
<dbReference type="Pfam" id="PF00410">
    <property type="entry name" value="Ribosomal_S8"/>
    <property type="match status" value="1"/>
</dbReference>
<evidence type="ECO:0000313" key="11">
    <source>
        <dbReference type="Proteomes" id="UP000185812"/>
    </source>
</evidence>
<evidence type="ECO:0000256" key="2">
    <source>
        <dbReference type="ARBA" id="ARBA00022730"/>
    </source>
</evidence>